<dbReference type="SMART" id="SM01118">
    <property type="entry name" value="CYTH"/>
    <property type="match status" value="1"/>
</dbReference>
<organism evidence="2 3">
    <name type="scientific">Hydrocarboniclastica marina</name>
    <dbReference type="NCBI Taxonomy" id="2259620"/>
    <lineage>
        <taxon>Bacteria</taxon>
        <taxon>Pseudomonadati</taxon>
        <taxon>Pseudomonadota</taxon>
        <taxon>Gammaproteobacteria</taxon>
        <taxon>Alteromonadales</taxon>
        <taxon>Alteromonadaceae</taxon>
        <taxon>Hydrocarboniclastica</taxon>
    </lineage>
</organism>
<feature type="domain" description="CYTH" evidence="1">
    <location>
        <begin position="2"/>
        <end position="198"/>
    </location>
</feature>
<dbReference type="InterPro" id="IPR039013">
    <property type="entry name" value="YgiF"/>
</dbReference>
<dbReference type="CDD" id="cd07756">
    <property type="entry name" value="CYTH-like_Pase_CHAD"/>
    <property type="match status" value="1"/>
</dbReference>
<sequence>MAREQEVKLSVLGQNWTAIEGWLALSAAAPVATDTLRNTYFDTADGLLNQQRIALRIRQADGSWTQTLKTKGATARGVHDRQEWDWPVRGLALDFEALGSSPIARIAEQGALQPVFSTDFERKTWLWRDGNDEVEVALDRGAVRAGVQQAPLFEVELELKGGSALRLMEQAQSLSEKCAVFLNPVSKAEQGYWLAGLYQPSTAVVKDEPPLDVWFRALGYFWLTGRAEFLSCATESLARVREDTDMQSLLDPQRWRRLETFLSGLVAGTPENVRAQLLAEPVLGQCQLALARG</sequence>
<gene>
    <name evidence="2" type="ORF">soil367_03105</name>
</gene>
<dbReference type="PANTHER" id="PTHR39569">
    <property type="entry name" value="INORGANIC TRIPHOSPHATASE"/>
    <property type="match status" value="1"/>
</dbReference>
<dbReference type="AlphaFoldDB" id="A0A4P7XDT8"/>
<dbReference type="GO" id="GO:0050355">
    <property type="term" value="F:inorganic triphosphate phosphatase activity"/>
    <property type="evidence" value="ECO:0007669"/>
    <property type="project" value="InterPro"/>
</dbReference>
<dbReference type="PROSITE" id="PS51707">
    <property type="entry name" value="CYTH"/>
    <property type="match status" value="1"/>
</dbReference>
<evidence type="ECO:0000259" key="1">
    <source>
        <dbReference type="PROSITE" id="PS51707"/>
    </source>
</evidence>
<dbReference type="OrthoDB" id="3034217at2"/>
<dbReference type="Gene3D" id="2.40.320.10">
    <property type="entry name" value="Hypothetical Protein Pfu-838710-001"/>
    <property type="match status" value="1"/>
</dbReference>
<dbReference type="InterPro" id="IPR023577">
    <property type="entry name" value="CYTH_domain"/>
</dbReference>
<proteinExistence type="predicted"/>
<dbReference type="SUPFAM" id="SSF55154">
    <property type="entry name" value="CYTH-like phosphatases"/>
    <property type="match status" value="1"/>
</dbReference>
<name>A0A4P7XDT8_9ALTE</name>
<dbReference type="Pfam" id="PF01928">
    <property type="entry name" value="CYTH"/>
    <property type="match status" value="1"/>
</dbReference>
<dbReference type="RefSeq" id="WP_136546791.1">
    <property type="nucleotide sequence ID" value="NZ_CP031093.1"/>
</dbReference>
<dbReference type="GO" id="GO:0046872">
    <property type="term" value="F:metal ion binding"/>
    <property type="evidence" value="ECO:0007669"/>
    <property type="project" value="TreeGrafter"/>
</dbReference>
<accession>A0A4P7XDT8</accession>
<evidence type="ECO:0000313" key="2">
    <source>
        <dbReference type="EMBL" id="QCF25008.1"/>
    </source>
</evidence>
<keyword evidence="3" id="KW-1185">Reference proteome</keyword>
<dbReference type="KEGG" id="hmi:soil367_03105"/>
<dbReference type="EMBL" id="CP031093">
    <property type="protein sequence ID" value="QCF25008.1"/>
    <property type="molecule type" value="Genomic_DNA"/>
</dbReference>
<dbReference type="PANTHER" id="PTHR39569:SF1">
    <property type="entry name" value="INORGANIC TRIPHOSPHATASE"/>
    <property type="match status" value="1"/>
</dbReference>
<evidence type="ECO:0000313" key="3">
    <source>
        <dbReference type="Proteomes" id="UP000298049"/>
    </source>
</evidence>
<protein>
    <submittedName>
        <fullName evidence="2">CYTH domain-containing protein</fullName>
    </submittedName>
</protein>
<dbReference type="Proteomes" id="UP000298049">
    <property type="component" value="Chromosome"/>
</dbReference>
<dbReference type="InterPro" id="IPR033469">
    <property type="entry name" value="CYTH-like_dom_sf"/>
</dbReference>
<reference evidence="2 3" key="1">
    <citation type="submission" date="2018-07" db="EMBL/GenBank/DDBJ databases">
        <title>Marsedoiliclastica nanhaica gen. nov. sp. nov., a novel marine hydrocarbonoclastic bacterium isolated from an in-situ enriched hydrocarbon-degrading consortium in deep-sea sediment.</title>
        <authorList>
            <person name="Dong C."/>
            <person name="Ma T."/>
            <person name="Liu R."/>
            <person name="Shao Z."/>
        </authorList>
    </citation>
    <scope>NUCLEOTIDE SEQUENCE [LARGE SCALE GENOMIC DNA]</scope>
    <source>
        <strain evidence="3">soil36-7</strain>
    </source>
</reference>